<keyword evidence="8" id="KW-1185">Reference proteome</keyword>
<sequence length="255" mass="29020">MTVWVLCCIVFVAATCSGYQFCQFPPELWCSTPEIEKECQVTNQCQWWSCLSKVDAKPVDVVVYYESYCTECDTFFEEHLKQAVNQVGQIINLQLVPYGDTKETPEGESWKFTCKEGEYQCKSNILQACAIDLYTNIAVQYPLIACIMASNGDPEEIVKQCALKLGGIDWADIIRCSRQGKGPELEHQMGLRTKALETREDYYLPYVTVNGAFMYGMTEQPVTDFIKSLCQKYQGPFPYGCRLQKSNPSHTCKQN</sequence>
<dbReference type="GO" id="GO:0005576">
    <property type="term" value="C:extracellular region"/>
    <property type="evidence" value="ECO:0007669"/>
    <property type="project" value="UniProtKB-SubCell"/>
</dbReference>
<feature type="signal peptide" evidence="6">
    <location>
        <begin position="1"/>
        <end position="18"/>
    </location>
</feature>
<feature type="chain" id="PRO_5044842654" description="Gamma-interferon-inducible lysosomal thiol reductase" evidence="6">
    <location>
        <begin position="19"/>
        <end position="255"/>
    </location>
</feature>
<evidence type="ECO:0000256" key="4">
    <source>
        <dbReference type="ARBA" id="ARBA00022729"/>
    </source>
</evidence>
<dbReference type="EMBL" id="JBJQND010000001">
    <property type="protein sequence ID" value="KAL3892306.1"/>
    <property type="molecule type" value="Genomic_DNA"/>
</dbReference>
<evidence type="ECO:0000256" key="2">
    <source>
        <dbReference type="ARBA" id="ARBA00005679"/>
    </source>
</evidence>
<evidence type="ECO:0000256" key="5">
    <source>
        <dbReference type="ARBA" id="ARBA00023180"/>
    </source>
</evidence>
<evidence type="ECO:0000256" key="6">
    <source>
        <dbReference type="SAM" id="SignalP"/>
    </source>
</evidence>
<keyword evidence="3" id="KW-0964">Secreted</keyword>
<comment type="caution">
    <text evidence="7">The sequence shown here is derived from an EMBL/GenBank/DDBJ whole genome shotgun (WGS) entry which is preliminary data.</text>
</comment>
<keyword evidence="4 6" id="KW-0732">Signal</keyword>
<accession>A0ABD3Y2P3</accession>
<evidence type="ECO:0000256" key="3">
    <source>
        <dbReference type="ARBA" id="ARBA00022525"/>
    </source>
</evidence>
<evidence type="ECO:0000313" key="8">
    <source>
        <dbReference type="Proteomes" id="UP001634394"/>
    </source>
</evidence>
<dbReference type="Pfam" id="PF03227">
    <property type="entry name" value="GILT"/>
    <property type="match status" value="1"/>
</dbReference>
<organism evidence="7 8">
    <name type="scientific">Sinanodonta woodiana</name>
    <name type="common">Chinese pond mussel</name>
    <name type="synonym">Anodonta woodiana</name>
    <dbReference type="NCBI Taxonomy" id="1069815"/>
    <lineage>
        <taxon>Eukaryota</taxon>
        <taxon>Metazoa</taxon>
        <taxon>Spiralia</taxon>
        <taxon>Lophotrochozoa</taxon>
        <taxon>Mollusca</taxon>
        <taxon>Bivalvia</taxon>
        <taxon>Autobranchia</taxon>
        <taxon>Heteroconchia</taxon>
        <taxon>Palaeoheterodonta</taxon>
        <taxon>Unionida</taxon>
        <taxon>Unionoidea</taxon>
        <taxon>Unionidae</taxon>
        <taxon>Unioninae</taxon>
        <taxon>Sinanodonta</taxon>
    </lineage>
</organism>
<gene>
    <name evidence="7" type="ORF">ACJMK2_004523</name>
</gene>
<keyword evidence="5" id="KW-0325">Glycoprotein</keyword>
<dbReference type="InterPro" id="IPR004911">
    <property type="entry name" value="Interferon-induced_GILT"/>
</dbReference>
<name>A0ABD3Y2P3_SINWO</name>
<comment type="similarity">
    <text evidence="2">Belongs to the GILT family.</text>
</comment>
<proteinExistence type="inferred from homology"/>
<comment type="subcellular location">
    <subcellularLocation>
        <location evidence="1">Secreted</location>
    </subcellularLocation>
</comment>
<dbReference type="AlphaFoldDB" id="A0ABD3Y2P3"/>
<evidence type="ECO:0000256" key="1">
    <source>
        <dbReference type="ARBA" id="ARBA00004613"/>
    </source>
</evidence>
<protein>
    <recommendedName>
        <fullName evidence="9">Gamma-interferon-inducible lysosomal thiol reductase</fullName>
    </recommendedName>
</protein>
<evidence type="ECO:0000313" key="7">
    <source>
        <dbReference type="EMBL" id="KAL3892306.1"/>
    </source>
</evidence>
<reference evidence="7 8" key="1">
    <citation type="submission" date="2024-11" db="EMBL/GenBank/DDBJ databases">
        <title>Chromosome-level genome assembly of the freshwater bivalve Anodonta woodiana.</title>
        <authorList>
            <person name="Chen X."/>
        </authorList>
    </citation>
    <scope>NUCLEOTIDE SEQUENCE [LARGE SCALE GENOMIC DNA]</scope>
    <source>
        <strain evidence="7">MN2024</strain>
        <tissue evidence="7">Gills</tissue>
    </source>
</reference>
<dbReference type="PANTHER" id="PTHR13234:SF8">
    <property type="entry name" value="GAMMA-INTERFERON-INDUCIBLE LYSOSOMAL THIOL REDUCTASE"/>
    <property type="match status" value="1"/>
</dbReference>
<evidence type="ECO:0008006" key="9">
    <source>
        <dbReference type="Google" id="ProtNLM"/>
    </source>
</evidence>
<dbReference type="PANTHER" id="PTHR13234">
    <property type="entry name" value="GAMMA-INTERFERON INDUCIBLE LYSOSOMAL THIOL REDUCTASE GILT"/>
    <property type="match status" value="1"/>
</dbReference>
<dbReference type="Proteomes" id="UP001634394">
    <property type="component" value="Unassembled WGS sequence"/>
</dbReference>